<dbReference type="KEGG" id="tmk:QGN29_06055"/>
<evidence type="ECO:0000256" key="5">
    <source>
        <dbReference type="ARBA" id="ARBA00023284"/>
    </source>
</evidence>
<gene>
    <name evidence="11" type="primary">trxA</name>
    <name evidence="11" type="ORF">QGN29_06055</name>
</gene>
<dbReference type="PROSITE" id="PS51352">
    <property type="entry name" value="THIOREDOXIN_2"/>
    <property type="match status" value="1"/>
</dbReference>
<dbReference type="RefSeq" id="WP_310799800.1">
    <property type="nucleotide sequence ID" value="NZ_CP123872.1"/>
</dbReference>
<keyword evidence="5 9" id="KW-0676">Redox-active center</keyword>
<evidence type="ECO:0000313" key="12">
    <source>
        <dbReference type="Proteomes" id="UP001268683"/>
    </source>
</evidence>
<dbReference type="GO" id="GO:0015035">
    <property type="term" value="F:protein-disulfide reductase activity"/>
    <property type="evidence" value="ECO:0007669"/>
    <property type="project" value="UniProtKB-UniRule"/>
</dbReference>
<dbReference type="FunFam" id="3.40.30.10:FF:000001">
    <property type="entry name" value="Thioredoxin"/>
    <property type="match status" value="1"/>
</dbReference>
<feature type="active site" description="Nucleophile" evidence="8">
    <location>
        <position position="34"/>
    </location>
</feature>
<dbReference type="NCBIfam" id="TIGR01068">
    <property type="entry name" value="thioredoxin"/>
    <property type="match status" value="1"/>
</dbReference>
<dbReference type="InterPro" id="IPR005746">
    <property type="entry name" value="Thioredoxin"/>
</dbReference>
<evidence type="ECO:0000256" key="2">
    <source>
        <dbReference type="ARBA" id="ARBA00022448"/>
    </source>
</evidence>
<dbReference type="PROSITE" id="PS00194">
    <property type="entry name" value="THIOREDOXIN_1"/>
    <property type="match status" value="1"/>
</dbReference>
<dbReference type="Pfam" id="PF00085">
    <property type="entry name" value="Thioredoxin"/>
    <property type="match status" value="1"/>
</dbReference>
<protein>
    <recommendedName>
        <fullName evidence="6 7">Thioredoxin</fullName>
    </recommendedName>
</protein>
<feature type="disulfide bond" description="Redox-active" evidence="9">
    <location>
        <begin position="31"/>
        <end position="34"/>
    </location>
</feature>
<dbReference type="InterPro" id="IPR036249">
    <property type="entry name" value="Thioredoxin-like_sf"/>
</dbReference>
<dbReference type="PIRSF" id="PIRSF000077">
    <property type="entry name" value="Thioredoxin"/>
    <property type="match status" value="1"/>
</dbReference>
<evidence type="ECO:0000256" key="9">
    <source>
        <dbReference type="PIRSR" id="PIRSR000077-4"/>
    </source>
</evidence>
<dbReference type="SUPFAM" id="SSF52833">
    <property type="entry name" value="Thioredoxin-like"/>
    <property type="match status" value="1"/>
</dbReference>
<feature type="active site" description="Nucleophile" evidence="8">
    <location>
        <position position="31"/>
    </location>
</feature>
<reference evidence="11" key="1">
    <citation type="submission" date="2023-04" db="EMBL/GenBank/DDBJ databases">
        <title>Complete genome sequence of Temperatibacter marinus.</title>
        <authorList>
            <person name="Rong J.-C."/>
            <person name="Yi M.-L."/>
            <person name="Zhao Q."/>
        </authorList>
    </citation>
    <scope>NUCLEOTIDE SEQUENCE</scope>
    <source>
        <strain evidence="11">NBRC 110045</strain>
    </source>
</reference>
<evidence type="ECO:0000256" key="1">
    <source>
        <dbReference type="ARBA" id="ARBA00008987"/>
    </source>
</evidence>
<feature type="site" description="Deprotonates C-terminal active site Cys" evidence="8">
    <location>
        <position position="25"/>
    </location>
</feature>
<dbReference type="EMBL" id="CP123872">
    <property type="protein sequence ID" value="WND03935.1"/>
    <property type="molecule type" value="Genomic_DNA"/>
</dbReference>
<dbReference type="Proteomes" id="UP001268683">
    <property type="component" value="Chromosome"/>
</dbReference>
<keyword evidence="4 9" id="KW-1015">Disulfide bond</keyword>
<comment type="similarity">
    <text evidence="1 7">Belongs to the thioredoxin family.</text>
</comment>
<evidence type="ECO:0000313" key="11">
    <source>
        <dbReference type="EMBL" id="WND03935.1"/>
    </source>
</evidence>
<organism evidence="11 12">
    <name type="scientific">Temperatibacter marinus</name>
    <dbReference type="NCBI Taxonomy" id="1456591"/>
    <lineage>
        <taxon>Bacteria</taxon>
        <taxon>Pseudomonadati</taxon>
        <taxon>Pseudomonadota</taxon>
        <taxon>Alphaproteobacteria</taxon>
        <taxon>Kordiimonadales</taxon>
        <taxon>Temperatibacteraceae</taxon>
        <taxon>Temperatibacter</taxon>
    </lineage>
</organism>
<dbReference type="CDD" id="cd02947">
    <property type="entry name" value="TRX_family"/>
    <property type="match status" value="1"/>
</dbReference>
<evidence type="ECO:0000256" key="3">
    <source>
        <dbReference type="ARBA" id="ARBA00022982"/>
    </source>
</evidence>
<dbReference type="AlphaFoldDB" id="A0AA52HBN5"/>
<feature type="site" description="Contributes to redox potential value" evidence="8">
    <location>
        <position position="33"/>
    </location>
</feature>
<sequence length="105" mass="11552">MAVIEVNDDNFEDVVLNADKPVVLDFWAPWCGPCKMLAPVLDQTAGERDDIIIAKMNIDENPMTPTKYGVRSIPTVIVMKNGEAAATKMGAMPKGQFDQWLGDNI</sequence>
<keyword evidence="12" id="KW-1185">Reference proteome</keyword>
<name>A0AA52HBN5_9PROT</name>
<dbReference type="InterPro" id="IPR013766">
    <property type="entry name" value="Thioredoxin_domain"/>
</dbReference>
<feature type="site" description="Contributes to redox potential value" evidence="8">
    <location>
        <position position="32"/>
    </location>
</feature>
<dbReference type="Gene3D" id="3.40.30.10">
    <property type="entry name" value="Glutaredoxin"/>
    <property type="match status" value="1"/>
</dbReference>
<dbReference type="PANTHER" id="PTHR45663">
    <property type="entry name" value="GEO12009P1"/>
    <property type="match status" value="1"/>
</dbReference>
<dbReference type="PRINTS" id="PR00421">
    <property type="entry name" value="THIOREDOXIN"/>
</dbReference>
<dbReference type="GO" id="GO:0005829">
    <property type="term" value="C:cytosol"/>
    <property type="evidence" value="ECO:0007669"/>
    <property type="project" value="TreeGrafter"/>
</dbReference>
<evidence type="ECO:0000256" key="4">
    <source>
        <dbReference type="ARBA" id="ARBA00023157"/>
    </source>
</evidence>
<keyword evidence="2" id="KW-0813">Transport</keyword>
<evidence type="ECO:0000256" key="7">
    <source>
        <dbReference type="PIRNR" id="PIRNR000077"/>
    </source>
</evidence>
<dbReference type="GO" id="GO:0045454">
    <property type="term" value="P:cell redox homeostasis"/>
    <property type="evidence" value="ECO:0007669"/>
    <property type="project" value="TreeGrafter"/>
</dbReference>
<keyword evidence="3" id="KW-0249">Electron transport</keyword>
<proteinExistence type="inferred from homology"/>
<evidence type="ECO:0000256" key="8">
    <source>
        <dbReference type="PIRSR" id="PIRSR000077-1"/>
    </source>
</evidence>
<dbReference type="PANTHER" id="PTHR45663:SF11">
    <property type="entry name" value="GEO12009P1"/>
    <property type="match status" value="1"/>
</dbReference>
<dbReference type="InterPro" id="IPR017937">
    <property type="entry name" value="Thioredoxin_CS"/>
</dbReference>
<evidence type="ECO:0000259" key="10">
    <source>
        <dbReference type="PROSITE" id="PS51352"/>
    </source>
</evidence>
<feature type="domain" description="Thioredoxin" evidence="10">
    <location>
        <begin position="1"/>
        <end position="105"/>
    </location>
</feature>
<accession>A0AA52HBN5</accession>
<evidence type="ECO:0000256" key="6">
    <source>
        <dbReference type="NCBIfam" id="TIGR01068"/>
    </source>
</evidence>